<accession>E2AGP8</accession>
<evidence type="ECO:0000313" key="2">
    <source>
        <dbReference type="EMBL" id="EFN67396.1"/>
    </source>
</evidence>
<dbReference type="PANTHER" id="PTHR31350:SF21">
    <property type="entry name" value="F-BOX ONLY PROTEIN 21"/>
    <property type="match status" value="1"/>
</dbReference>
<dbReference type="Gene3D" id="1.20.1280.50">
    <property type="match status" value="1"/>
</dbReference>
<keyword evidence="3" id="KW-1185">Reference proteome</keyword>
<sequence>MATITCLSDEVISIILGNVNISIEDIINFASTCKHFRSMINDDNILWQNKLYQRWPNLKNIYDKRKCVGHINFKKEVEASIIRRKELWCYVKQMSELHYYKDDLSNSDMKDFNSLFHLDKRTHFMNHYFITDEIMNFVESSSRDINLTHEYYLKKLVPYLRQCHLKVIWQKFINSSDKQQLLEQAAIFVSQWYQPKKSLFYPYVTASLENIAQQVLECLKRKHPMHSIFSTPTELFSSWKYNNIDDNQWDSIEGKQIIDTLREVLFDEIGFSGTLFENPEITSKYILIDHVLERKIGNPISLAIIFEAVARRLGIRCDIISFPGHFFLSWKSKYNTTNSEDKECFYIDVLHRGSILSRNDCPKIRGAKKCPVENFNTYSKISAIEVGNLHTHTHTHTYIYINCKNIRCAEIRRAEMVLDKFRKHTEIFVSCNKTNLVIKQRKEQRTKKMMFKIGMIVTCHNKVTSRSSSGVIIGWDEEYNPRVEMEWMQCRPLYNRPVLGPNTLSQPFYKVLCDEDIAYYAIEDALEKKSFPAPIKHKEIGRYFFKFEKDYYVPNGMLAKHYPCDLR</sequence>
<dbReference type="SUPFAM" id="SSF81383">
    <property type="entry name" value="F-box domain"/>
    <property type="match status" value="1"/>
</dbReference>
<dbReference type="SUPFAM" id="SSF141255">
    <property type="entry name" value="YccV-like"/>
    <property type="match status" value="1"/>
</dbReference>
<dbReference type="SMART" id="SM00992">
    <property type="entry name" value="YccV-like"/>
    <property type="match status" value="1"/>
</dbReference>
<evidence type="ECO:0000259" key="1">
    <source>
        <dbReference type="SMART" id="SM00992"/>
    </source>
</evidence>
<dbReference type="Pfam" id="PF08755">
    <property type="entry name" value="YccV-like"/>
    <property type="match status" value="1"/>
</dbReference>
<dbReference type="InterPro" id="IPR032698">
    <property type="entry name" value="SirB1_N"/>
</dbReference>
<dbReference type="InterPro" id="IPR036623">
    <property type="entry name" value="Hemimethylated_DNA-bd_sf"/>
</dbReference>
<dbReference type="InterPro" id="IPR036047">
    <property type="entry name" value="F-box-like_dom_sf"/>
</dbReference>
<dbReference type="Pfam" id="PF00646">
    <property type="entry name" value="F-box"/>
    <property type="match status" value="1"/>
</dbReference>
<dbReference type="GO" id="GO:0003677">
    <property type="term" value="F:DNA binding"/>
    <property type="evidence" value="ECO:0007669"/>
    <property type="project" value="InterPro"/>
</dbReference>
<evidence type="ECO:0000313" key="3">
    <source>
        <dbReference type="Proteomes" id="UP000000311"/>
    </source>
</evidence>
<dbReference type="OrthoDB" id="7544578at2759"/>
<dbReference type="EMBL" id="GL439375">
    <property type="protein sequence ID" value="EFN67396.1"/>
    <property type="molecule type" value="Genomic_DNA"/>
</dbReference>
<name>E2AGP8_CAMFO</name>
<dbReference type="Proteomes" id="UP000000311">
    <property type="component" value="Unassembled WGS sequence"/>
</dbReference>
<dbReference type="InterPro" id="IPR001810">
    <property type="entry name" value="F-box_dom"/>
</dbReference>
<dbReference type="Pfam" id="PF13369">
    <property type="entry name" value="Transglut_core2"/>
    <property type="match status" value="1"/>
</dbReference>
<protein>
    <submittedName>
        <fullName evidence="2">F-box only protein 21</fullName>
    </submittedName>
</protein>
<dbReference type="InParanoid" id="E2AGP8"/>
<dbReference type="OMA" id="KQPFYNV"/>
<dbReference type="InterPro" id="IPR011722">
    <property type="entry name" value="Hemimethylated_DNA-bd_dom"/>
</dbReference>
<dbReference type="PANTHER" id="PTHR31350">
    <property type="entry name" value="SI:DKEY-261L7.2"/>
    <property type="match status" value="1"/>
</dbReference>
<organism evidence="3">
    <name type="scientific">Camponotus floridanus</name>
    <name type="common">Florida carpenter ant</name>
    <dbReference type="NCBI Taxonomy" id="104421"/>
    <lineage>
        <taxon>Eukaryota</taxon>
        <taxon>Metazoa</taxon>
        <taxon>Ecdysozoa</taxon>
        <taxon>Arthropoda</taxon>
        <taxon>Hexapoda</taxon>
        <taxon>Insecta</taxon>
        <taxon>Pterygota</taxon>
        <taxon>Neoptera</taxon>
        <taxon>Endopterygota</taxon>
        <taxon>Hymenoptera</taxon>
        <taxon>Apocrita</taxon>
        <taxon>Aculeata</taxon>
        <taxon>Formicoidea</taxon>
        <taxon>Formicidae</taxon>
        <taxon>Formicinae</taxon>
        <taxon>Camponotus</taxon>
    </lineage>
</organism>
<feature type="domain" description="Hemimethylated DNA-binding" evidence="1">
    <location>
        <begin position="448"/>
        <end position="555"/>
    </location>
</feature>
<gene>
    <name evidence="2" type="ORF">EAG_04069</name>
</gene>
<reference evidence="2 3" key="1">
    <citation type="journal article" date="2010" name="Science">
        <title>Genomic comparison of the ants Camponotus floridanus and Harpegnathos saltator.</title>
        <authorList>
            <person name="Bonasio R."/>
            <person name="Zhang G."/>
            <person name="Ye C."/>
            <person name="Mutti N.S."/>
            <person name="Fang X."/>
            <person name="Qin N."/>
            <person name="Donahue G."/>
            <person name="Yang P."/>
            <person name="Li Q."/>
            <person name="Li C."/>
            <person name="Zhang P."/>
            <person name="Huang Z."/>
            <person name="Berger S.L."/>
            <person name="Reinberg D."/>
            <person name="Wang J."/>
            <person name="Liebig J."/>
        </authorList>
    </citation>
    <scope>NUCLEOTIDE SEQUENCE [LARGE SCALE GENOMIC DNA]</scope>
    <source>
        <strain evidence="3">C129</strain>
    </source>
</reference>
<dbReference type="Gene3D" id="2.30.30.390">
    <property type="entry name" value="Hemimethylated DNA-binding domain"/>
    <property type="match status" value="1"/>
</dbReference>
<proteinExistence type="predicted"/>
<dbReference type="AlphaFoldDB" id="E2AGP8"/>